<feature type="region of interest" description="Disordered" evidence="1">
    <location>
        <begin position="240"/>
        <end position="275"/>
    </location>
</feature>
<feature type="compositionally biased region" description="Polar residues" evidence="1">
    <location>
        <begin position="254"/>
        <end position="263"/>
    </location>
</feature>
<feature type="compositionally biased region" description="Basic and acidic residues" evidence="1">
    <location>
        <begin position="265"/>
        <end position="275"/>
    </location>
</feature>
<gene>
    <name evidence="2" type="ORF">CEXT_32941</name>
</gene>
<keyword evidence="3" id="KW-1185">Reference proteome</keyword>
<dbReference type="Proteomes" id="UP001054945">
    <property type="component" value="Unassembled WGS sequence"/>
</dbReference>
<comment type="caution">
    <text evidence="2">The sequence shown here is derived from an EMBL/GenBank/DDBJ whole genome shotgun (WGS) entry which is preliminary data.</text>
</comment>
<name>A0AAV4WN55_CAEEX</name>
<organism evidence="2 3">
    <name type="scientific">Caerostris extrusa</name>
    <name type="common">Bark spider</name>
    <name type="synonym">Caerostris bankana</name>
    <dbReference type="NCBI Taxonomy" id="172846"/>
    <lineage>
        <taxon>Eukaryota</taxon>
        <taxon>Metazoa</taxon>
        <taxon>Ecdysozoa</taxon>
        <taxon>Arthropoda</taxon>
        <taxon>Chelicerata</taxon>
        <taxon>Arachnida</taxon>
        <taxon>Araneae</taxon>
        <taxon>Araneomorphae</taxon>
        <taxon>Entelegynae</taxon>
        <taxon>Araneoidea</taxon>
        <taxon>Araneidae</taxon>
        <taxon>Caerostris</taxon>
    </lineage>
</organism>
<proteinExistence type="predicted"/>
<sequence length="275" mass="30845">MDIRNCEFCNAYVADFEVHTCRVFGNQHRQSSATLSRSSSDYIDGDIDLRTEQMLYEERIPTVNQTHSSWQHSILPNMRQKTDSEETPAAEMSSQYGVANQNPHNPEISNFLFPGTVRSEENETKSGYSLQPFEDNSVLINQTPQFCEAWNPNPDVNAPLPVAETCFLPGFQQTFGQINARRNQISQNPNAYSEMGCSGTSRSDEKSSRFVSDFKESDCTLTNRISQHCDTSLGLPISAIQNPQYNPMDPIPATDSTGTNLSSKCPKEFLPKDHP</sequence>
<evidence type="ECO:0000313" key="3">
    <source>
        <dbReference type="Proteomes" id="UP001054945"/>
    </source>
</evidence>
<dbReference type="EMBL" id="BPLR01016491">
    <property type="protein sequence ID" value="GIY84247.1"/>
    <property type="molecule type" value="Genomic_DNA"/>
</dbReference>
<protein>
    <submittedName>
        <fullName evidence="2">Uncharacterized protein</fullName>
    </submittedName>
</protein>
<accession>A0AAV4WN55</accession>
<evidence type="ECO:0000256" key="1">
    <source>
        <dbReference type="SAM" id="MobiDB-lite"/>
    </source>
</evidence>
<evidence type="ECO:0000313" key="2">
    <source>
        <dbReference type="EMBL" id="GIY84247.1"/>
    </source>
</evidence>
<reference evidence="2 3" key="1">
    <citation type="submission" date="2021-06" db="EMBL/GenBank/DDBJ databases">
        <title>Caerostris extrusa draft genome.</title>
        <authorList>
            <person name="Kono N."/>
            <person name="Arakawa K."/>
        </authorList>
    </citation>
    <scope>NUCLEOTIDE SEQUENCE [LARGE SCALE GENOMIC DNA]</scope>
</reference>
<dbReference type="AlphaFoldDB" id="A0AAV4WN55"/>